<feature type="region of interest" description="Disordered" evidence="10">
    <location>
        <begin position="763"/>
        <end position="791"/>
    </location>
</feature>
<dbReference type="InterPro" id="IPR002347">
    <property type="entry name" value="SDR_fam"/>
</dbReference>
<evidence type="ECO:0000256" key="6">
    <source>
        <dbReference type="ARBA" id="ARBA00023002"/>
    </source>
</evidence>
<dbReference type="STRING" id="1182545.A0A072PG53"/>
<dbReference type="FunFam" id="3.40.50.720:FF:000084">
    <property type="entry name" value="Short-chain dehydrogenase reductase"/>
    <property type="match status" value="2"/>
</dbReference>
<evidence type="ECO:0000256" key="3">
    <source>
        <dbReference type="ARBA" id="ARBA00006484"/>
    </source>
</evidence>
<reference evidence="12 13" key="1">
    <citation type="submission" date="2013-03" db="EMBL/GenBank/DDBJ databases">
        <title>The Genome Sequence of Exophiala aquamarina CBS 119918.</title>
        <authorList>
            <consortium name="The Broad Institute Genomics Platform"/>
            <person name="Cuomo C."/>
            <person name="de Hoog S."/>
            <person name="Gorbushina A."/>
            <person name="Walker B."/>
            <person name="Young S.K."/>
            <person name="Zeng Q."/>
            <person name="Gargeya S."/>
            <person name="Fitzgerald M."/>
            <person name="Haas B."/>
            <person name="Abouelleil A."/>
            <person name="Allen A.W."/>
            <person name="Alvarado L."/>
            <person name="Arachchi H.M."/>
            <person name="Berlin A.M."/>
            <person name="Chapman S.B."/>
            <person name="Gainer-Dewar J."/>
            <person name="Goldberg J."/>
            <person name="Griggs A."/>
            <person name="Gujja S."/>
            <person name="Hansen M."/>
            <person name="Howarth C."/>
            <person name="Imamovic A."/>
            <person name="Ireland A."/>
            <person name="Larimer J."/>
            <person name="McCowan C."/>
            <person name="Murphy C."/>
            <person name="Pearson M."/>
            <person name="Poon T.W."/>
            <person name="Priest M."/>
            <person name="Roberts A."/>
            <person name="Saif S."/>
            <person name="Shea T."/>
            <person name="Sisk P."/>
            <person name="Sykes S."/>
            <person name="Wortman J."/>
            <person name="Nusbaum C."/>
            <person name="Birren B."/>
        </authorList>
    </citation>
    <scope>NUCLEOTIDE SEQUENCE [LARGE SCALE GENOMIC DNA]</scope>
    <source>
        <strain evidence="12 13">CBS 119918</strain>
    </source>
</reference>
<dbReference type="PROSITE" id="PS00061">
    <property type="entry name" value="ADH_SHORT"/>
    <property type="match status" value="1"/>
</dbReference>
<dbReference type="OrthoDB" id="3592703at2759"/>
<comment type="caution">
    <text evidence="12">The sequence shown here is derived from an EMBL/GenBank/DDBJ whole genome shotgun (WGS) entry which is preliminary data.</text>
</comment>
<keyword evidence="6" id="KW-0560">Oxidoreductase</keyword>
<dbReference type="GO" id="GO:0016491">
    <property type="term" value="F:oxidoreductase activity"/>
    <property type="evidence" value="ECO:0007669"/>
    <property type="project" value="UniProtKB-KW"/>
</dbReference>
<dbReference type="Pfam" id="PF00106">
    <property type="entry name" value="adh_short"/>
    <property type="match status" value="2"/>
</dbReference>
<evidence type="ECO:0000259" key="11">
    <source>
        <dbReference type="SMART" id="SM00822"/>
    </source>
</evidence>
<organism evidence="12 13">
    <name type="scientific">Exophiala aquamarina CBS 119918</name>
    <dbReference type="NCBI Taxonomy" id="1182545"/>
    <lineage>
        <taxon>Eukaryota</taxon>
        <taxon>Fungi</taxon>
        <taxon>Dikarya</taxon>
        <taxon>Ascomycota</taxon>
        <taxon>Pezizomycotina</taxon>
        <taxon>Eurotiomycetes</taxon>
        <taxon>Chaetothyriomycetidae</taxon>
        <taxon>Chaetothyriales</taxon>
        <taxon>Herpotrichiellaceae</taxon>
        <taxon>Exophiala</taxon>
    </lineage>
</organism>
<dbReference type="Pfam" id="PF01575">
    <property type="entry name" value="MaoC_dehydratas"/>
    <property type="match status" value="1"/>
</dbReference>
<dbReference type="InterPro" id="IPR036291">
    <property type="entry name" value="NAD(P)-bd_dom_sf"/>
</dbReference>
<keyword evidence="13" id="KW-1185">Reference proteome</keyword>
<sequence length="905" mass="98713">MTHEIRYDNQVAIVTGAGNGLGKEYAKFLASRGAKVIVNDLGGSFDGKDGKGREKSRIADLVVHEINRAGGTAVANYDAVQNGEKIVKTAIDNFGRVDILINNAGILRDVTLRNMKNEDWDIIMDVHVHGAMKTTRAAWPYMRRQKYGRIINTSSSSGLFGNFGQSNYAAAKMALVGFGETLAKEGAKYNIHCNILAPGAASRLTQTVWTPEMMDIMKPDWVVPLVGVLVSSHCRETGSIFEAAAGHYSKIRWERSQGFLANPEHLSTSLVLQNFGNITDWNGAEHPKGPADIMGLLQKAKTILRTNIPEEINFKDRVVLVTGGAHGLGRAYATYFAKLGAKVAVNDVKNAKEVADQIRAFGGEAIAISVSVEEGQNIVERVVSSYNRIDIIVNNAGVLGDKAFVNMTDEQWHMVLNIHLRSTYLITKAAWPYMTKQRYGRIVNITSTSGIYGNFGQANYAAAKCGIIGFTKTTAREGVKYNIVVNAVAPSAGTNMTRTVWPEQDVIAAKPDYVAPLVAALCSDKPPAAGQLYEAAGGWFAATRWQRARGVDFEHEKGVPTVEEVARAFPEICNFDNGLADNPDTPQEGSKWTMGNAMKNPNVAAGMSQEDRANRKYISKIQAALSMKPGKSTYTYSDREVILYNLSLGVHRSDLNLVYENAPKFQVLPTFGIVPTYFSTSPYDLKEIIPNYQKHMLLHGEQYLEIKKFPIPTSGSLKTETRLIEVVDKKNAATVRSGSLTVDANGDPVFYNENVAFIRGSGGFGGQRQPSNRGAATAINDPPSRKPDRVVEESTPDDIAALYRLMGDRNPLHIDPRFAAAGGFSVPILHGLATFGISGKHVYQTYGAFRNIKVRFSGTVLPGQTVVTKMWRQGGKIIYEVVVKETGKVCISNAAVELLGGTAML</sequence>
<dbReference type="InterPro" id="IPR029069">
    <property type="entry name" value="HotDog_dom_sf"/>
</dbReference>
<dbReference type="PANTHER" id="PTHR45024">
    <property type="entry name" value="DEHYDROGENASES, SHORT CHAIN"/>
    <property type="match status" value="1"/>
</dbReference>
<keyword evidence="5" id="KW-0521">NADP</keyword>
<evidence type="ECO:0000256" key="8">
    <source>
        <dbReference type="ARBA" id="ARBA00023140"/>
    </source>
</evidence>
<dbReference type="GeneID" id="25281580"/>
<dbReference type="UniPathway" id="UPA00659"/>
<dbReference type="Gene3D" id="3.40.50.720">
    <property type="entry name" value="NAD(P)-binding Rossmann-like Domain"/>
    <property type="match status" value="2"/>
</dbReference>
<feature type="region of interest" description="Disordered" evidence="10">
    <location>
        <begin position="577"/>
        <end position="596"/>
    </location>
</feature>
<feature type="domain" description="Ketoreductase" evidence="11">
    <location>
        <begin position="10"/>
        <end position="201"/>
    </location>
</feature>
<evidence type="ECO:0000256" key="1">
    <source>
        <dbReference type="ARBA" id="ARBA00004275"/>
    </source>
</evidence>
<keyword evidence="4" id="KW-0276">Fatty acid metabolism</keyword>
<keyword evidence="9" id="KW-0456">Lyase</keyword>
<name>A0A072PG53_9EURO</name>
<dbReference type="GO" id="GO:0004300">
    <property type="term" value="F:enoyl-CoA hydratase activity"/>
    <property type="evidence" value="ECO:0007669"/>
    <property type="project" value="UniProtKB-ARBA"/>
</dbReference>
<dbReference type="SMART" id="SM00822">
    <property type="entry name" value="PKS_KR"/>
    <property type="match status" value="1"/>
</dbReference>
<keyword evidence="7" id="KW-0443">Lipid metabolism</keyword>
<dbReference type="SUPFAM" id="SSF54637">
    <property type="entry name" value="Thioesterase/thiol ester dehydrase-isomerase"/>
    <property type="match status" value="2"/>
</dbReference>
<dbReference type="CDD" id="cd03448">
    <property type="entry name" value="HDE_HSD"/>
    <property type="match status" value="1"/>
</dbReference>
<evidence type="ECO:0000256" key="9">
    <source>
        <dbReference type="ARBA" id="ARBA00023239"/>
    </source>
</evidence>
<evidence type="ECO:0000256" key="2">
    <source>
        <dbReference type="ARBA" id="ARBA00005005"/>
    </source>
</evidence>
<evidence type="ECO:0000313" key="13">
    <source>
        <dbReference type="Proteomes" id="UP000027920"/>
    </source>
</evidence>
<dbReference type="Proteomes" id="UP000027920">
    <property type="component" value="Unassembled WGS sequence"/>
</dbReference>
<dbReference type="HOGENOM" id="CLU_010194_18_0_1"/>
<dbReference type="InterPro" id="IPR020904">
    <property type="entry name" value="Sc_DH/Rdtase_CS"/>
</dbReference>
<dbReference type="GO" id="GO:0005777">
    <property type="term" value="C:peroxisome"/>
    <property type="evidence" value="ECO:0007669"/>
    <property type="project" value="UniProtKB-SubCell"/>
</dbReference>
<dbReference type="PRINTS" id="PR00080">
    <property type="entry name" value="SDRFAMILY"/>
</dbReference>
<dbReference type="SUPFAM" id="SSF51735">
    <property type="entry name" value="NAD(P)-binding Rossmann-fold domains"/>
    <property type="match status" value="2"/>
</dbReference>
<evidence type="ECO:0000313" key="12">
    <source>
        <dbReference type="EMBL" id="KEF58737.1"/>
    </source>
</evidence>
<evidence type="ECO:0000256" key="5">
    <source>
        <dbReference type="ARBA" id="ARBA00022857"/>
    </source>
</evidence>
<proteinExistence type="inferred from homology"/>
<dbReference type="GO" id="GO:0006635">
    <property type="term" value="P:fatty acid beta-oxidation"/>
    <property type="evidence" value="ECO:0007669"/>
    <property type="project" value="UniProtKB-UniPathway"/>
</dbReference>
<protein>
    <recommendedName>
        <fullName evidence="11">Ketoreductase domain-containing protein</fullName>
    </recommendedName>
</protein>
<dbReference type="InterPro" id="IPR054357">
    <property type="entry name" value="MFE-2_N"/>
</dbReference>
<dbReference type="Gene3D" id="3.10.129.10">
    <property type="entry name" value="Hotdog Thioesterase"/>
    <property type="match status" value="1"/>
</dbReference>
<comment type="subcellular location">
    <subcellularLocation>
        <location evidence="1">Peroxisome</location>
    </subcellularLocation>
</comment>
<dbReference type="PANTHER" id="PTHR45024:SF2">
    <property type="entry name" value="SCP2 DOMAIN-CONTAINING PROTEIN"/>
    <property type="match status" value="1"/>
</dbReference>
<dbReference type="PRINTS" id="PR00081">
    <property type="entry name" value="GDHRDH"/>
</dbReference>
<dbReference type="InterPro" id="IPR057326">
    <property type="entry name" value="KR_dom"/>
</dbReference>
<keyword evidence="8" id="KW-0576">Peroxisome</keyword>
<evidence type="ECO:0000256" key="7">
    <source>
        <dbReference type="ARBA" id="ARBA00023098"/>
    </source>
</evidence>
<dbReference type="Pfam" id="PF22622">
    <property type="entry name" value="MFE-2_hydrat-2_N"/>
    <property type="match status" value="1"/>
</dbReference>
<dbReference type="RefSeq" id="XP_013261327.1">
    <property type="nucleotide sequence ID" value="XM_013405873.1"/>
</dbReference>
<accession>A0A072PG53</accession>
<comment type="pathway">
    <text evidence="2">Lipid metabolism; fatty acid beta-oxidation.</text>
</comment>
<dbReference type="VEuPathDB" id="FungiDB:A1O9_06663"/>
<comment type="similarity">
    <text evidence="3">Belongs to the short-chain dehydrogenases/reductases (SDR) family.</text>
</comment>
<dbReference type="InterPro" id="IPR002539">
    <property type="entry name" value="MaoC-like_dom"/>
</dbReference>
<dbReference type="InterPro" id="IPR051687">
    <property type="entry name" value="Peroxisomal_Beta-Oxidation"/>
</dbReference>
<dbReference type="AlphaFoldDB" id="A0A072PG53"/>
<dbReference type="EMBL" id="AMGV01000004">
    <property type="protein sequence ID" value="KEF58737.1"/>
    <property type="molecule type" value="Genomic_DNA"/>
</dbReference>
<evidence type="ECO:0000256" key="4">
    <source>
        <dbReference type="ARBA" id="ARBA00022832"/>
    </source>
</evidence>
<gene>
    <name evidence="12" type="ORF">A1O9_06663</name>
</gene>
<dbReference type="CDD" id="cd05353">
    <property type="entry name" value="hydroxyacyl-CoA-like_DH_SDR_c-like"/>
    <property type="match status" value="2"/>
</dbReference>
<evidence type="ECO:0000256" key="10">
    <source>
        <dbReference type="SAM" id="MobiDB-lite"/>
    </source>
</evidence>